<keyword evidence="2" id="KW-1185">Reference proteome</keyword>
<dbReference type="KEGG" id="tse:THMIRHAS_16630"/>
<evidence type="ECO:0000313" key="1">
    <source>
        <dbReference type="EMBL" id="BBP46290.1"/>
    </source>
</evidence>
<reference evidence="2" key="1">
    <citation type="submission" date="2019-11" db="EMBL/GenBank/DDBJ databases">
        <title>Isolation and characterization of two novel species in the genus Thiomicrorhabdus.</title>
        <authorList>
            <person name="Mochizuki J."/>
            <person name="Kojima H."/>
            <person name="Fukui M."/>
        </authorList>
    </citation>
    <scope>NUCLEOTIDE SEQUENCE [LARGE SCALE GENOMIC DNA]</scope>
    <source>
        <strain evidence="2">aks77</strain>
    </source>
</reference>
<proteinExistence type="predicted"/>
<sequence length="178" mass="19798">MYLLFGYTIMFLLFISHPMGERSNALYFSLTEVEGVLSDCGFDSESCSKKLSSLQKEPGSSVSLESGSQSAMVTHWQDVNSSPEVDGRASINIIVQEVNGVLCAHLTREMQFATEIDCMELIDLWFPVNESDLFKSIEDVFVANRIAHNVTHIEELRKCGNSTDYRVEFNVGARGVAA</sequence>
<gene>
    <name evidence="1" type="ORF">THMIRHAS_16630</name>
</gene>
<accession>A0A6F8PWE2</accession>
<dbReference type="EMBL" id="AP021889">
    <property type="protein sequence ID" value="BBP46290.1"/>
    <property type="molecule type" value="Genomic_DNA"/>
</dbReference>
<dbReference type="AlphaFoldDB" id="A0A6F8PWE2"/>
<name>A0A6F8PWE2_9GAMM</name>
<protein>
    <submittedName>
        <fullName evidence="1">Uncharacterized protein</fullName>
    </submittedName>
</protein>
<evidence type="ECO:0000313" key="2">
    <source>
        <dbReference type="Proteomes" id="UP000501726"/>
    </source>
</evidence>
<organism evidence="1 2">
    <name type="scientific">Thiosulfatimonas sediminis</name>
    <dbReference type="NCBI Taxonomy" id="2675054"/>
    <lineage>
        <taxon>Bacteria</taxon>
        <taxon>Pseudomonadati</taxon>
        <taxon>Pseudomonadota</taxon>
        <taxon>Gammaproteobacteria</taxon>
        <taxon>Thiotrichales</taxon>
        <taxon>Piscirickettsiaceae</taxon>
        <taxon>Thiosulfatimonas</taxon>
    </lineage>
</organism>
<dbReference type="Proteomes" id="UP000501726">
    <property type="component" value="Chromosome"/>
</dbReference>